<organism evidence="1 2">
    <name type="scientific">Paenibacillus oceani</name>
    <dbReference type="NCBI Taxonomy" id="2772510"/>
    <lineage>
        <taxon>Bacteria</taxon>
        <taxon>Bacillati</taxon>
        <taxon>Bacillota</taxon>
        <taxon>Bacilli</taxon>
        <taxon>Bacillales</taxon>
        <taxon>Paenibacillaceae</taxon>
        <taxon>Paenibacillus</taxon>
    </lineage>
</organism>
<dbReference type="EMBL" id="JACXJA010000038">
    <property type="protein sequence ID" value="MBD2865151.1"/>
    <property type="molecule type" value="Genomic_DNA"/>
</dbReference>
<dbReference type="Gene3D" id="2.30.30.430">
    <property type="entry name" value="Kinase associated protein B domain"/>
    <property type="match status" value="1"/>
</dbReference>
<accession>A0A927CFS4</accession>
<name>A0A927CFS4_9BACL</name>
<proteinExistence type="predicted"/>
<keyword evidence="1" id="KW-0808">Transferase</keyword>
<dbReference type="AlphaFoldDB" id="A0A927CFS4"/>
<protein>
    <submittedName>
        <fullName evidence="1">Kinase</fullName>
    </submittedName>
</protein>
<evidence type="ECO:0000313" key="2">
    <source>
        <dbReference type="Proteomes" id="UP000639396"/>
    </source>
</evidence>
<comment type="caution">
    <text evidence="1">The sequence shown here is derived from an EMBL/GenBank/DDBJ whole genome shotgun (WGS) entry which is preliminary data.</text>
</comment>
<reference evidence="1" key="1">
    <citation type="submission" date="2020-09" db="EMBL/GenBank/DDBJ databases">
        <title>A novel bacterium of genus Paenibacillus, isolated from South China Sea.</title>
        <authorList>
            <person name="Huang H."/>
            <person name="Mo K."/>
            <person name="Hu Y."/>
        </authorList>
    </citation>
    <scope>NUCLEOTIDE SEQUENCE</scope>
    <source>
        <strain evidence="1">IB182363</strain>
    </source>
</reference>
<dbReference type="InterPro" id="IPR038080">
    <property type="entry name" value="KapB_sf"/>
</dbReference>
<dbReference type="SMART" id="SM01298">
    <property type="entry name" value="KapB"/>
    <property type="match status" value="1"/>
</dbReference>
<dbReference type="SUPFAM" id="SSF141251">
    <property type="entry name" value="Kinase-associated protein B-like"/>
    <property type="match status" value="1"/>
</dbReference>
<keyword evidence="2" id="KW-1185">Reference proteome</keyword>
<dbReference type="Pfam" id="PF08810">
    <property type="entry name" value="KapB"/>
    <property type="match status" value="1"/>
</dbReference>
<sequence length="144" mass="16348">MNESVERYVTVEHRTGAYIAKLLESSPPRVLVEIIAVLQHPLQGDLHNRYKADVTLFHERKAAAQREKVWVPAASVQPYEGDVPSYDESLRSAWEELMASMQSVADGSYDRARYPARPELQAWAVKSIEQLRSLEKDYWGSGSS</sequence>
<dbReference type="GO" id="GO:0016301">
    <property type="term" value="F:kinase activity"/>
    <property type="evidence" value="ECO:0007669"/>
    <property type="project" value="UniProtKB-KW"/>
</dbReference>
<dbReference type="Proteomes" id="UP000639396">
    <property type="component" value="Unassembled WGS sequence"/>
</dbReference>
<keyword evidence="1" id="KW-0418">Kinase</keyword>
<dbReference type="InterPro" id="IPR014916">
    <property type="entry name" value="KapB"/>
</dbReference>
<gene>
    <name evidence="1" type="ORF">IDH45_24525</name>
</gene>
<dbReference type="RefSeq" id="WP_190930773.1">
    <property type="nucleotide sequence ID" value="NZ_JACXJA010000038.1"/>
</dbReference>
<evidence type="ECO:0000313" key="1">
    <source>
        <dbReference type="EMBL" id="MBD2865151.1"/>
    </source>
</evidence>